<evidence type="ECO:0000313" key="1">
    <source>
        <dbReference type="Proteomes" id="UP000095280"/>
    </source>
</evidence>
<accession>A0A1I8JNL2</accession>
<sequence length="267" mass="28922">MQLAVCGRCESRQILLPPGTLPRNVTAVCARLFHQDCLLRRQPKLLCDNCCRPDHSLAASVDSAIGLLPCNRQLCPLPSRLPQQPSLCPSRQPLPDPSLHHLPGPPALRLLKAALQLLSHGHAFTLNTSWCFACLRSGGLSGCQRCPASYHIACLPDSPISRPSCGSVHLHPCRLSWQPRCGDIVWVKVGPFRLVAPARSCWHSTRPENIQRLGRQLGTFPVASSALTRRRIWASSAAAAADRAGTETAELMDKFNEGGLGSGGLET</sequence>
<dbReference type="AlphaFoldDB" id="A0A1I8JNL2"/>
<dbReference type="WBParaSite" id="snap_masked-unitig_32257-processed-gene-0.0-mRNA-1">
    <property type="protein sequence ID" value="snap_masked-unitig_32257-processed-gene-0.0-mRNA-1"/>
    <property type="gene ID" value="snap_masked-unitig_32257-processed-gene-0.0"/>
</dbReference>
<name>A0A1I8JNL2_9PLAT</name>
<organism evidence="1 2">
    <name type="scientific">Macrostomum lignano</name>
    <dbReference type="NCBI Taxonomy" id="282301"/>
    <lineage>
        <taxon>Eukaryota</taxon>
        <taxon>Metazoa</taxon>
        <taxon>Spiralia</taxon>
        <taxon>Lophotrochozoa</taxon>
        <taxon>Platyhelminthes</taxon>
        <taxon>Rhabditophora</taxon>
        <taxon>Macrostomorpha</taxon>
        <taxon>Macrostomida</taxon>
        <taxon>Macrostomidae</taxon>
        <taxon>Macrostomum</taxon>
    </lineage>
</organism>
<keyword evidence="1" id="KW-1185">Reference proteome</keyword>
<reference evidence="2" key="1">
    <citation type="submission" date="2016-11" db="UniProtKB">
        <authorList>
            <consortium name="WormBaseParasite"/>
        </authorList>
    </citation>
    <scope>IDENTIFICATION</scope>
</reference>
<evidence type="ECO:0000313" key="2">
    <source>
        <dbReference type="WBParaSite" id="snap_masked-unitig_32257-processed-gene-0.0-mRNA-1"/>
    </source>
</evidence>
<protein>
    <submittedName>
        <fullName evidence="2">Phorbol-ester/DAG-type domain-containing protein</fullName>
    </submittedName>
</protein>
<proteinExistence type="predicted"/>
<dbReference type="Proteomes" id="UP000095280">
    <property type="component" value="Unplaced"/>
</dbReference>